<evidence type="ECO:0000256" key="7">
    <source>
        <dbReference type="ARBA" id="ARBA00022679"/>
    </source>
</evidence>
<dbReference type="PANTHER" id="PTHR13539">
    <property type="entry name" value="CALMODULIN-LYSINE N-METHYLTRANSFERASE"/>
    <property type="match status" value="1"/>
</dbReference>
<dbReference type="AlphaFoldDB" id="A0A8C3X8C3"/>
<evidence type="ECO:0000256" key="10">
    <source>
        <dbReference type="ARBA" id="ARBA00051756"/>
    </source>
</evidence>
<keyword evidence="9" id="KW-0539">Nucleus</keyword>
<sequence length="323" mass="36151">MEPGVADAEAGQVECAVSENPASSGTARGPVVSVPVAAARWKLLRQVLKQKHLDDCLRHVSVRRFESFNLFSVTEANKKETEEEFGTWVQYTSVFFPKCTVSLRHNSGSLNVEDVLTSFDNTGNVCIWPAEEVLAYYCLKHSNVFRDLAVCELGGGMTCLAGLMVAISADVKEVLLTDGNEKAIRNVRDIIARNQKTGVFKTGNISSCVLRWDNETDVSQLEGHFDIVMCADCLFLDQYRASLVDAIKRLLQPRGKAMVFAPRRGNTLNQFCNLAEKAGFSIQRHENYDEHISNFHSKLKKENQDLYEENLHYPLLLILTKDG</sequence>
<dbReference type="Gene3D" id="3.40.50.150">
    <property type="entry name" value="Vaccinia Virus protein VP39"/>
    <property type="match status" value="1"/>
</dbReference>
<evidence type="ECO:0000256" key="8">
    <source>
        <dbReference type="ARBA" id="ARBA00022691"/>
    </source>
</evidence>
<evidence type="ECO:0000256" key="2">
    <source>
        <dbReference type="ARBA" id="ARBA00004496"/>
    </source>
</evidence>
<comment type="function">
    <text evidence="11">Catalyzes the trimethylation of 'Lys-116' in calmodulin.</text>
</comment>
<name>A0A8C3X8C3_9CETA</name>
<dbReference type="InterPro" id="IPR025800">
    <property type="entry name" value="CaM-Lys-N-MeTrfase"/>
</dbReference>
<evidence type="ECO:0000313" key="15">
    <source>
        <dbReference type="Proteomes" id="UP000694540"/>
    </source>
</evidence>
<dbReference type="PROSITE" id="PS51610">
    <property type="entry name" value="SAM_CLNMT"/>
    <property type="match status" value="1"/>
</dbReference>
<evidence type="ECO:0000313" key="14">
    <source>
        <dbReference type="Ensembl" id="ENSCWAP00000025457.1"/>
    </source>
</evidence>
<evidence type="ECO:0000256" key="13">
    <source>
        <dbReference type="SAM" id="MobiDB-lite"/>
    </source>
</evidence>
<evidence type="ECO:0000256" key="3">
    <source>
        <dbReference type="ARBA" id="ARBA00011914"/>
    </source>
</evidence>
<dbReference type="SUPFAM" id="SSF53335">
    <property type="entry name" value="S-adenosyl-L-methionine-dependent methyltransferases"/>
    <property type="match status" value="1"/>
</dbReference>
<dbReference type="Proteomes" id="UP000694540">
    <property type="component" value="Unplaced"/>
</dbReference>
<comment type="subunit">
    <text evidence="12">Monomer. Interacts with HSP90, probably as a client.</text>
</comment>
<reference evidence="14" key="2">
    <citation type="submission" date="2025-09" db="UniProtKB">
        <authorList>
            <consortium name="Ensembl"/>
        </authorList>
    </citation>
    <scope>IDENTIFICATION</scope>
</reference>
<proteinExistence type="predicted"/>
<dbReference type="GO" id="GO:0032991">
    <property type="term" value="C:protein-containing complex"/>
    <property type="evidence" value="ECO:0007669"/>
    <property type="project" value="Ensembl"/>
</dbReference>
<evidence type="ECO:0000256" key="11">
    <source>
        <dbReference type="ARBA" id="ARBA00055351"/>
    </source>
</evidence>
<dbReference type="GO" id="GO:0018025">
    <property type="term" value="F:calmodulin-lysine N-methyltransferase activity"/>
    <property type="evidence" value="ECO:0007669"/>
    <property type="project" value="UniProtKB-EC"/>
</dbReference>
<protein>
    <recommendedName>
        <fullName evidence="4">Calmodulin-lysine N-methyltransferase</fullName>
        <ecNumber evidence="3">2.1.1.60</ecNumber>
    </recommendedName>
</protein>
<dbReference type="Pfam" id="PF10294">
    <property type="entry name" value="Methyltransf_16"/>
    <property type="match status" value="1"/>
</dbReference>
<keyword evidence="7" id="KW-0808">Transferase</keyword>
<organism evidence="14 15">
    <name type="scientific">Catagonus wagneri</name>
    <name type="common">Chacoan peccary</name>
    <dbReference type="NCBI Taxonomy" id="51154"/>
    <lineage>
        <taxon>Eukaryota</taxon>
        <taxon>Metazoa</taxon>
        <taxon>Chordata</taxon>
        <taxon>Craniata</taxon>
        <taxon>Vertebrata</taxon>
        <taxon>Euteleostomi</taxon>
        <taxon>Mammalia</taxon>
        <taxon>Eutheria</taxon>
        <taxon>Laurasiatheria</taxon>
        <taxon>Artiodactyla</taxon>
        <taxon>Suina</taxon>
        <taxon>Tayassuidae</taxon>
        <taxon>Catagonus</taxon>
    </lineage>
</organism>
<reference evidence="14" key="1">
    <citation type="submission" date="2025-08" db="UniProtKB">
        <authorList>
            <consortium name="Ensembl"/>
        </authorList>
    </citation>
    <scope>IDENTIFICATION</scope>
</reference>
<dbReference type="GO" id="GO:0005730">
    <property type="term" value="C:nucleolus"/>
    <property type="evidence" value="ECO:0007669"/>
    <property type="project" value="Ensembl"/>
</dbReference>
<keyword evidence="5" id="KW-0963">Cytoplasm</keyword>
<dbReference type="EC" id="2.1.1.60" evidence="3"/>
<feature type="region of interest" description="Disordered" evidence="13">
    <location>
        <begin position="1"/>
        <end position="25"/>
    </location>
</feature>
<accession>A0A8C3X8C3</accession>
<keyword evidence="8" id="KW-0949">S-adenosyl-L-methionine</keyword>
<dbReference type="GO" id="GO:0005654">
    <property type="term" value="C:nucleoplasm"/>
    <property type="evidence" value="ECO:0007669"/>
    <property type="project" value="Ensembl"/>
</dbReference>
<keyword evidence="15" id="KW-1185">Reference proteome</keyword>
<evidence type="ECO:0000256" key="9">
    <source>
        <dbReference type="ARBA" id="ARBA00023242"/>
    </source>
</evidence>
<dbReference type="GO" id="GO:0031072">
    <property type="term" value="F:heat shock protein binding"/>
    <property type="evidence" value="ECO:0007669"/>
    <property type="project" value="Ensembl"/>
</dbReference>
<dbReference type="FunFam" id="3.40.50.150:FF:000140">
    <property type="entry name" value="Calmodulin-lysine N-methyltransferase"/>
    <property type="match status" value="1"/>
</dbReference>
<comment type="subcellular location">
    <subcellularLocation>
        <location evidence="2">Cytoplasm</location>
    </subcellularLocation>
    <subcellularLocation>
        <location evidence="1">Nucleus</location>
    </subcellularLocation>
</comment>
<dbReference type="GO" id="GO:0007005">
    <property type="term" value="P:mitochondrion organization"/>
    <property type="evidence" value="ECO:0007669"/>
    <property type="project" value="Ensembl"/>
</dbReference>
<evidence type="ECO:0000256" key="1">
    <source>
        <dbReference type="ARBA" id="ARBA00004123"/>
    </source>
</evidence>
<evidence type="ECO:0000256" key="4">
    <source>
        <dbReference type="ARBA" id="ARBA00020594"/>
    </source>
</evidence>
<dbReference type="InterPro" id="IPR029063">
    <property type="entry name" value="SAM-dependent_MTases_sf"/>
</dbReference>
<dbReference type="CDD" id="cd02440">
    <property type="entry name" value="AdoMet_MTases"/>
    <property type="match status" value="1"/>
</dbReference>
<dbReference type="GeneTree" id="ENSGT00390000002168"/>
<dbReference type="GO" id="GO:0005737">
    <property type="term" value="C:cytoplasm"/>
    <property type="evidence" value="ECO:0007669"/>
    <property type="project" value="UniProtKB-SubCell"/>
</dbReference>
<evidence type="ECO:0000256" key="12">
    <source>
        <dbReference type="ARBA" id="ARBA00061919"/>
    </source>
</evidence>
<dbReference type="InterPro" id="IPR019410">
    <property type="entry name" value="Methyltransf_16"/>
</dbReference>
<keyword evidence="6" id="KW-0489">Methyltransferase</keyword>
<comment type="catalytic activity">
    <reaction evidence="10">
        <text>[calmodulin]-L-lysine + S-adenosyl-L-methionine = [calmodulin]-N(6)-methyl-L-lysine + S-adenosyl-L-homocysteine + H(+)</text>
        <dbReference type="Rhea" id="RHEA:21556"/>
        <dbReference type="Rhea" id="RHEA-COMP:11360"/>
        <dbReference type="Rhea" id="RHEA-COMP:11361"/>
        <dbReference type="ChEBI" id="CHEBI:15378"/>
        <dbReference type="ChEBI" id="CHEBI:29969"/>
        <dbReference type="ChEBI" id="CHEBI:57856"/>
        <dbReference type="ChEBI" id="CHEBI:59789"/>
        <dbReference type="ChEBI" id="CHEBI:61929"/>
        <dbReference type="EC" id="2.1.1.60"/>
    </reaction>
</comment>
<evidence type="ECO:0000256" key="5">
    <source>
        <dbReference type="ARBA" id="ARBA00022490"/>
    </source>
</evidence>
<dbReference type="Ensembl" id="ENSCWAT00000027593.1">
    <property type="protein sequence ID" value="ENSCWAP00000025457.1"/>
    <property type="gene ID" value="ENSCWAG00000019295.1"/>
</dbReference>
<gene>
    <name evidence="14" type="primary">CAMKMT</name>
</gene>
<evidence type="ECO:0000256" key="6">
    <source>
        <dbReference type="ARBA" id="ARBA00022603"/>
    </source>
</evidence>
<dbReference type="PANTHER" id="PTHR13539:SF3">
    <property type="entry name" value="CALMODULIN-LYSINE N-METHYLTRANSFERASE"/>
    <property type="match status" value="1"/>
</dbReference>
<dbReference type="GO" id="GO:0032259">
    <property type="term" value="P:methylation"/>
    <property type="evidence" value="ECO:0007669"/>
    <property type="project" value="UniProtKB-KW"/>
</dbReference>